<keyword evidence="2" id="KW-1185">Reference proteome</keyword>
<protein>
    <submittedName>
        <fullName evidence="1">Uncharacterized protein</fullName>
    </submittedName>
</protein>
<dbReference type="RefSeq" id="WP_064465844.1">
    <property type="nucleotide sequence ID" value="NZ_CP017080.1"/>
</dbReference>
<gene>
    <name evidence="1" type="ORF">ABE28_008795</name>
</gene>
<evidence type="ECO:0000313" key="2">
    <source>
        <dbReference type="Proteomes" id="UP000077926"/>
    </source>
</evidence>
<proteinExistence type="predicted"/>
<dbReference type="AlphaFoldDB" id="A0A1B3XMK7"/>
<dbReference type="Proteomes" id="UP000077926">
    <property type="component" value="Chromosome"/>
</dbReference>
<dbReference type="STRING" id="264697.ABE28_008795"/>
<dbReference type="KEGG" id="bmur:ABE28_008795"/>
<dbReference type="EMBL" id="CP017080">
    <property type="protein sequence ID" value="AOH54448.1"/>
    <property type="molecule type" value="Genomic_DNA"/>
</dbReference>
<accession>A0A1B3XMK7</accession>
<evidence type="ECO:0000313" key="1">
    <source>
        <dbReference type="EMBL" id="AOH54448.1"/>
    </source>
</evidence>
<reference evidence="1 2" key="1">
    <citation type="submission" date="2016-08" db="EMBL/GenBank/DDBJ databases">
        <title>Complete genome sequence of Bacillus muralis G25-68, a strain with toxicity to nematodes.</title>
        <authorList>
            <person name="Zheng Z."/>
        </authorList>
    </citation>
    <scope>NUCLEOTIDE SEQUENCE [LARGE SCALE GENOMIC DNA]</scope>
    <source>
        <strain evidence="1 2">G25-68</strain>
    </source>
</reference>
<organism evidence="1 2">
    <name type="scientific">Peribacillus muralis</name>
    <dbReference type="NCBI Taxonomy" id="264697"/>
    <lineage>
        <taxon>Bacteria</taxon>
        <taxon>Bacillati</taxon>
        <taxon>Bacillota</taxon>
        <taxon>Bacilli</taxon>
        <taxon>Bacillales</taxon>
        <taxon>Bacillaceae</taxon>
        <taxon>Peribacillus</taxon>
    </lineage>
</organism>
<name>A0A1B3XMK7_9BACI</name>
<sequence length="104" mass="11925">MDPKTKAKLMEMVSEALDKQAYVSIHFTQFEKANDFKPVFKEDVEEKAKKIADMLSVSVGESVSNSFMIDAGYDCVNLCFSYLPEEKKSEYMEEDVWMDESKLG</sequence>